<accession>A0A975WCG5</accession>
<name>A0A975WCG5_9RHOB</name>
<comment type="caution">
    <text evidence="1">The sequence shown here is derived from an EMBL/GenBank/DDBJ whole genome shotgun (WGS) entry which is preliminary data.</text>
</comment>
<evidence type="ECO:0000313" key="1">
    <source>
        <dbReference type="EMBL" id="SEJ90776.1"/>
    </source>
</evidence>
<dbReference type="RefSeq" id="WP_074837612.1">
    <property type="nucleotide sequence ID" value="NZ_FNYY01000013.1"/>
</dbReference>
<dbReference type="EMBL" id="FNYY01000013">
    <property type="protein sequence ID" value="SEJ90776.1"/>
    <property type="molecule type" value="Genomic_DNA"/>
</dbReference>
<proteinExistence type="predicted"/>
<dbReference type="AlphaFoldDB" id="A0A975WCG5"/>
<reference evidence="1 2" key="1">
    <citation type="submission" date="2016-10" db="EMBL/GenBank/DDBJ databases">
        <authorList>
            <person name="Varghese N."/>
            <person name="Submissions S."/>
        </authorList>
    </citation>
    <scope>NUCLEOTIDE SEQUENCE [LARGE SCALE GENOMIC DNA]</scope>
    <source>
        <strain evidence="1 2">FF3</strain>
    </source>
</reference>
<organism evidence="1 2">
    <name type="scientific">Marinovum algicola</name>
    <dbReference type="NCBI Taxonomy" id="42444"/>
    <lineage>
        <taxon>Bacteria</taxon>
        <taxon>Pseudomonadati</taxon>
        <taxon>Pseudomonadota</taxon>
        <taxon>Alphaproteobacteria</taxon>
        <taxon>Rhodobacterales</taxon>
        <taxon>Roseobacteraceae</taxon>
        <taxon>Marinovum</taxon>
    </lineage>
</organism>
<sequence>MTTLLTSLTALAALLFLAVVAVALVRISGLLEEIGGTGSSYLAKLRLGLRAIDRETSHLPAAAEPVNKGLADVAAGLSAVDATLGDLHKAVSGQEDK</sequence>
<protein>
    <submittedName>
        <fullName evidence="1">Uncharacterized protein</fullName>
    </submittedName>
</protein>
<dbReference type="GeneID" id="80819635"/>
<gene>
    <name evidence="1" type="ORF">SAMN04487940_113103</name>
</gene>
<evidence type="ECO:0000313" key="2">
    <source>
        <dbReference type="Proteomes" id="UP000182932"/>
    </source>
</evidence>
<keyword evidence="2" id="KW-1185">Reference proteome</keyword>
<dbReference type="Proteomes" id="UP000182932">
    <property type="component" value="Unassembled WGS sequence"/>
</dbReference>